<keyword evidence="3" id="KW-1185">Reference proteome</keyword>
<name>A0A1U7P3V5_9DEIO</name>
<feature type="signal peptide" evidence="1">
    <location>
        <begin position="1"/>
        <end position="22"/>
    </location>
</feature>
<keyword evidence="1" id="KW-0732">Signal</keyword>
<protein>
    <recommendedName>
        <fullName evidence="4">Lipoprotein</fullName>
    </recommendedName>
</protein>
<evidence type="ECO:0000256" key="1">
    <source>
        <dbReference type="SAM" id="SignalP"/>
    </source>
</evidence>
<feature type="chain" id="PRO_5012821099" description="Lipoprotein" evidence="1">
    <location>
        <begin position="23"/>
        <end position="505"/>
    </location>
</feature>
<dbReference type="AlphaFoldDB" id="A0A1U7P3V5"/>
<proteinExistence type="predicted"/>
<evidence type="ECO:0008006" key="4">
    <source>
        <dbReference type="Google" id="ProtNLM"/>
    </source>
</evidence>
<dbReference type="Proteomes" id="UP000186607">
    <property type="component" value="Unassembled WGS sequence"/>
</dbReference>
<dbReference type="RefSeq" id="WP_075830530.1">
    <property type="nucleotide sequence ID" value="NZ_MSTI01000020.1"/>
</dbReference>
<sequence length="505" mass="53897">MLKSILATAVLTLPILSFSTLAAAQQGTPQPVETTTRKCGAYTVQLRQNGFGDPQDTASLILNGVTLARVGDAGVNLDFCRDVTGDGVPEAMLAQYSGGAHCCFTHTLYSLSNPPRRILHVFSADTDTLLPQQLNGSGPLELLGGDWRFAYAYDLPFADSPALWRIYSDIGGQYVDNSRAYPGVLLRDVGQPAAATRPGQALYDYASLLAAGQPGRAQTYLDGLPALYRNWLTNYGPDIRQNLSDYGMSDWPTRAGAAPDAPRTGIGGSFSGPGRAEYLAVVGQRGMATLRLYRPQSGGIVAGGALDTRPQPPQANFETDFQGLNWWPAFTIRRATGRDDAVIHDATSGSVQYPVYRLSATSGTALKDDALSAAATLIAHLEALAQHVSSGYTQQPRTAAQRAEIARRIDVAVSHVQPALALSDFKFDPRTLGNFTASAMSMPSDGADTAQVVAPVTFGLVAANQDSEYVSGERYTLTVDLKKGAGGWAVTRWGLEKRLGEPYAQ</sequence>
<evidence type="ECO:0000313" key="2">
    <source>
        <dbReference type="EMBL" id="OLV19840.1"/>
    </source>
</evidence>
<dbReference type="STRING" id="249408.BOO71_0001885"/>
<accession>A0A1U7P3V5</accession>
<dbReference type="OrthoDB" id="1522627at2"/>
<comment type="caution">
    <text evidence="2">The sequence shown here is derived from an EMBL/GenBank/DDBJ whole genome shotgun (WGS) entry which is preliminary data.</text>
</comment>
<evidence type="ECO:0000313" key="3">
    <source>
        <dbReference type="Proteomes" id="UP000186607"/>
    </source>
</evidence>
<gene>
    <name evidence="2" type="ORF">BOO71_0001885</name>
</gene>
<reference evidence="2 3" key="1">
    <citation type="submission" date="2017-01" db="EMBL/GenBank/DDBJ databases">
        <title>Genome Analysis of Deinococcus marmoris KOPRI26562.</title>
        <authorList>
            <person name="Kim J.H."/>
            <person name="Oh H.-M."/>
        </authorList>
    </citation>
    <scope>NUCLEOTIDE SEQUENCE [LARGE SCALE GENOMIC DNA]</scope>
    <source>
        <strain evidence="2 3">KOPRI26562</strain>
    </source>
</reference>
<organism evidence="2 3">
    <name type="scientific">Deinococcus marmoris</name>
    <dbReference type="NCBI Taxonomy" id="249408"/>
    <lineage>
        <taxon>Bacteria</taxon>
        <taxon>Thermotogati</taxon>
        <taxon>Deinococcota</taxon>
        <taxon>Deinococci</taxon>
        <taxon>Deinococcales</taxon>
        <taxon>Deinococcaceae</taxon>
        <taxon>Deinococcus</taxon>
    </lineage>
</organism>
<dbReference type="EMBL" id="MSTI01000020">
    <property type="protein sequence ID" value="OLV19840.1"/>
    <property type="molecule type" value="Genomic_DNA"/>
</dbReference>